<accession>A0ABT1UF73</accession>
<comment type="caution">
    <text evidence="15">The sequence shown here is derived from an EMBL/GenBank/DDBJ whole genome shotgun (WGS) entry which is preliminary data.</text>
</comment>
<organism evidence="15 16">
    <name type="scientific">Methylomonas aurea</name>
    <dbReference type="NCBI Taxonomy" id="2952224"/>
    <lineage>
        <taxon>Bacteria</taxon>
        <taxon>Pseudomonadati</taxon>
        <taxon>Pseudomonadota</taxon>
        <taxon>Gammaproteobacteria</taxon>
        <taxon>Methylococcales</taxon>
        <taxon>Methylococcaceae</taxon>
        <taxon>Methylomonas</taxon>
    </lineage>
</organism>
<evidence type="ECO:0000256" key="6">
    <source>
        <dbReference type="ARBA" id="ARBA00022777"/>
    </source>
</evidence>
<dbReference type="CDD" id="cd00130">
    <property type="entry name" value="PAS"/>
    <property type="match status" value="2"/>
</dbReference>
<keyword evidence="5" id="KW-0808">Transferase</keyword>
<evidence type="ECO:0000256" key="5">
    <source>
        <dbReference type="ARBA" id="ARBA00022679"/>
    </source>
</evidence>
<feature type="domain" description="PAC" evidence="13">
    <location>
        <begin position="443"/>
        <end position="495"/>
    </location>
</feature>
<evidence type="ECO:0000259" key="13">
    <source>
        <dbReference type="PROSITE" id="PS50113"/>
    </source>
</evidence>
<keyword evidence="9" id="KW-0472">Membrane</keyword>
<evidence type="ECO:0000256" key="4">
    <source>
        <dbReference type="ARBA" id="ARBA00022553"/>
    </source>
</evidence>
<keyword evidence="9" id="KW-1133">Transmembrane helix</keyword>
<protein>
    <recommendedName>
        <fullName evidence="3">histidine kinase</fullName>
        <ecNumber evidence="3">2.7.13.3</ecNumber>
    </recommendedName>
</protein>
<dbReference type="EMBL" id="JANIBM010000006">
    <property type="protein sequence ID" value="MCQ8180885.1"/>
    <property type="molecule type" value="Genomic_DNA"/>
</dbReference>
<dbReference type="Pfam" id="PF17152">
    <property type="entry name" value="CHASE8"/>
    <property type="match status" value="1"/>
</dbReference>
<evidence type="ECO:0000259" key="11">
    <source>
        <dbReference type="PROSITE" id="PS50110"/>
    </source>
</evidence>
<dbReference type="Pfam" id="PF00072">
    <property type="entry name" value="Response_reg"/>
    <property type="match status" value="1"/>
</dbReference>
<evidence type="ECO:0000313" key="16">
    <source>
        <dbReference type="Proteomes" id="UP001524569"/>
    </source>
</evidence>
<dbReference type="InterPro" id="IPR003660">
    <property type="entry name" value="HAMP_dom"/>
</dbReference>
<dbReference type="InterPro" id="IPR001789">
    <property type="entry name" value="Sig_transdc_resp-reg_receiver"/>
</dbReference>
<dbReference type="InterPro" id="IPR033417">
    <property type="entry name" value="CHASE8"/>
</dbReference>
<dbReference type="PANTHER" id="PTHR43047:SF64">
    <property type="entry name" value="HISTIDINE KINASE CONTAINING CHEY-HOMOLOGOUS RECEIVER DOMAIN AND PAS DOMAIN-RELATED"/>
    <property type="match status" value="1"/>
</dbReference>
<dbReference type="CDD" id="cd00082">
    <property type="entry name" value="HisKA"/>
    <property type="match status" value="1"/>
</dbReference>
<dbReference type="CDD" id="cd06225">
    <property type="entry name" value="HAMP"/>
    <property type="match status" value="1"/>
</dbReference>
<dbReference type="SMART" id="SM00091">
    <property type="entry name" value="PAS"/>
    <property type="match status" value="2"/>
</dbReference>
<comment type="subcellular location">
    <subcellularLocation>
        <location evidence="2">Membrane</location>
    </subcellularLocation>
</comment>
<keyword evidence="16" id="KW-1185">Reference proteome</keyword>
<evidence type="ECO:0000259" key="10">
    <source>
        <dbReference type="PROSITE" id="PS50109"/>
    </source>
</evidence>
<dbReference type="PROSITE" id="PS50112">
    <property type="entry name" value="PAS"/>
    <property type="match status" value="2"/>
</dbReference>
<sequence length="981" mass="108986">MAMRLDIHRRLSLVLWGSAALTFVLMGSGLLIYQNLTLEQRVRQIIEPYAQLVAVGTDTAVAFEDGQRAQEILDTLKGNPQLLGADIVLGDGRLLARIGEATDVDPPGLAGSIDGIYLAAAHADWLQTLPRGARLHLSMSLEQLQRQTQHILWLFGAGVLILMGATWSQLLVLRRTVAKPIAALTEATERVRTKADYRHRVPAEGHDELAQLGRNFNAMMAAVQQRDDTLHRLSLFQRTILDNAAHGIVSTSRDGVVTSFNPAAERLLGYAAADVVGRQTPALWHDAEEVALYARKLSAEFGETIAPGFSVFTARAQRNQAEQREWSFIRRDGTRLPVNLSVTALRDEDGRIGGFLGLFYDLSERKQTQQRLQLLSFALDKVRETILLMGENDPRFLYVNQSGAHTLGYSRAELTGGMSVFDIDPTWSPEKWREFWPQLLERRQIQFESMHCTRHGRVFPVEITGNVFEFDGKIYNLAICRDISQRKQTEEELRHYRDRLEETVQRRTEELQFARDAAETANKAKSVFLANMSHELRTPLNAILGFSSLMHKSPQLADNDRRNLDIINRSGEHLLNLINQVLEMAKIESGRVQLADAAFDLQEMVGDVLDMVQARAAEKGLNLALDPASEFPRFIVGDRDRLRQVLINLVGNALKFTRSGGVTVRLRSKHNATSHLLIEVEDTGPGIAETDRQRIFEPFVQIGDDADGKGTGLGLSITRQFVQLMNGSIGVESAVGKGSLFRVELPLRIAESPAGFVPHTAAAEREVLALAPGQPEYRILIVEDQVDNQLLLSWLLETVGFRIKLAENGRDGVELFQSWRPHLIWMDRQMPVMDGLQAAQTIRALPGGDAVKIVGVSASAFAEQRDEILAAGMDEFIGKPYRPAEIYDCLARQLGVRYLYSDAPTPAMPVVTADRLATLPAEMCSDLEHALKSLDADRIADTIGRVGAYDTQLAAALALLAENYNYPAILKALRANRGDST</sequence>
<name>A0ABT1UF73_9GAMM</name>
<evidence type="ECO:0000256" key="8">
    <source>
        <dbReference type="SAM" id="Coils"/>
    </source>
</evidence>
<dbReference type="Gene3D" id="3.40.50.2300">
    <property type="match status" value="1"/>
</dbReference>
<dbReference type="SUPFAM" id="SSF55785">
    <property type="entry name" value="PYP-like sensor domain (PAS domain)"/>
    <property type="match status" value="2"/>
</dbReference>
<feature type="domain" description="PAS" evidence="12">
    <location>
        <begin position="238"/>
        <end position="279"/>
    </location>
</feature>
<dbReference type="SUPFAM" id="SSF55874">
    <property type="entry name" value="ATPase domain of HSP90 chaperone/DNA topoisomerase II/histidine kinase"/>
    <property type="match status" value="1"/>
</dbReference>
<dbReference type="InterPro" id="IPR036097">
    <property type="entry name" value="HisK_dim/P_sf"/>
</dbReference>
<dbReference type="Pfam" id="PF02518">
    <property type="entry name" value="HATPase_c"/>
    <property type="match status" value="1"/>
</dbReference>
<dbReference type="PANTHER" id="PTHR43047">
    <property type="entry name" value="TWO-COMPONENT HISTIDINE PROTEIN KINASE"/>
    <property type="match status" value="1"/>
</dbReference>
<reference evidence="15 16" key="1">
    <citation type="submission" date="2022-07" db="EMBL/GenBank/DDBJ databases">
        <title>Methylomonas rivi sp. nov., Methylomonas rosea sp. nov., Methylomonas aureus sp. nov. and Methylomonas subterranea sp. nov., four novel methanotrophs isolated from a freshwater creek and the deep terrestrial subsurface.</title>
        <authorList>
            <person name="Abin C."/>
            <person name="Sankaranarayanan K."/>
            <person name="Garner C."/>
            <person name="Sindelar R."/>
            <person name="Kotary K."/>
            <person name="Garner R."/>
            <person name="Barclay S."/>
            <person name="Lawson P."/>
            <person name="Krumholz L."/>
        </authorList>
    </citation>
    <scope>NUCLEOTIDE SEQUENCE [LARGE SCALE GENOMIC DNA]</scope>
    <source>
        <strain evidence="15 16">SURF-1</strain>
    </source>
</reference>
<comment type="catalytic activity">
    <reaction evidence="1">
        <text>ATP + protein L-histidine = ADP + protein N-phospho-L-histidine.</text>
        <dbReference type="EC" id="2.7.13.3"/>
    </reaction>
</comment>
<dbReference type="CDD" id="cd16922">
    <property type="entry name" value="HATPase_EvgS-ArcB-TorS-like"/>
    <property type="match status" value="1"/>
</dbReference>
<dbReference type="InterPro" id="IPR001610">
    <property type="entry name" value="PAC"/>
</dbReference>
<dbReference type="CDD" id="cd17546">
    <property type="entry name" value="REC_hyHK_CKI1_RcsC-like"/>
    <property type="match status" value="1"/>
</dbReference>
<proteinExistence type="predicted"/>
<dbReference type="PROSITE" id="PS50113">
    <property type="entry name" value="PAC"/>
    <property type="match status" value="2"/>
</dbReference>
<feature type="domain" description="PAS" evidence="12">
    <location>
        <begin position="371"/>
        <end position="423"/>
    </location>
</feature>
<dbReference type="RefSeq" id="WP_256610237.1">
    <property type="nucleotide sequence ID" value="NZ_JANIBM010000006.1"/>
</dbReference>
<dbReference type="EC" id="2.7.13.3" evidence="3"/>
<dbReference type="InterPro" id="IPR004358">
    <property type="entry name" value="Sig_transdc_His_kin-like_C"/>
</dbReference>
<dbReference type="InterPro" id="IPR005467">
    <property type="entry name" value="His_kinase_dom"/>
</dbReference>
<feature type="domain" description="PAC" evidence="13">
    <location>
        <begin position="322"/>
        <end position="374"/>
    </location>
</feature>
<feature type="transmembrane region" description="Helical" evidence="9">
    <location>
        <begin position="13"/>
        <end position="33"/>
    </location>
</feature>
<keyword evidence="6" id="KW-0418">Kinase</keyword>
<dbReference type="InterPro" id="IPR011006">
    <property type="entry name" value="CheY-like_superfamily"/>
</dbReference>
<evidence type="ECO:0000256" key="1">
    <source>
        <dbReference type="ARBA" id="ARBA00000085"/>
    </source>
</evidence>
<dbReference type="SUPFAM" id="SSF47384">
    <property type="entry name" value="Homodimeric domain of signal transducing histidine kinase"/>
    <property type="match status" value="1"/>
</dbReference>
<dbReference type="Gene3D" id="1.10.287.130">
    <property type="match status" value="1"/>
</dbReference>
<dbReference type="Gene3D" id="6.10.340.10">
    <property type="match status" value="1"/>
</dbReference>
<dbReference type="InterPro" id="IPR035965">
    <property type="entry name" value="PAS-like_dom_sf"/>
</dbReference>
<evidence type="ECO:0000256" key="3">
    <source>
        <dbReference type="ARBA" id="ARBA00012438"/>
    </source>
</evidence>
<dbReference type="PROSITE" id="PS50885">
    <property type="entry name" value="HAMP"/>
    <property type="match status" value="1"/>
</dbReference>
<dbReference type="SMART" id="SM00448">
    <property type="entry name" value="REC"/>
    <property type="match status" value="1"/>
</dbReference>
<dbReference type="SUPFAM" id="SSF52172">
    <property type="entry name" value="CheY-like"/>
    <property type="match status" value="1"/>
</dbReference>
<keyword evidence="4 7" id="KW-0597">Phosphoprotein</keyword>
<dbReference type="InterPro" id="IPR003661">
    <property type="entry name" value="HisK_dim/P_dom"/>
</dbReference>
<dbReference type="InterPro" id="IPR000700">
    <property type="entry name" value="PAS-assoc_C"/>
</dbReference>
<dbReference type="InterPro" id="IPR036890">
    <property type="entry name" value="HATPase_C_sf"/>
</dbReference>
<keyword evidence="9" id="KW-0812">Transmembrane</keyword>
<feature type="domain" description="Histidine kinase" evidence="10">
    <location>
        <begin position="531"/>
        <end position="749"/>
    </location>
</feature>
<feature type="coiled-coil region" evidence="8">
    <location>
        <begin position="486"/>
        <end position="517"/>
    </location>
</feature>
<dbReference type="NCBIfam" id="TIGR00229">
    <property type="entry name" value="sensory_box"/>
    <property type="match status" value="3"/>
</dbReference>
<dbReference type="Gene3D" id="3.30.565.10">
    <property type="entry name" value="Histidine kinase-like ATPase, C-terminal domain"/>
    <property type="match status" value="1"/>
</dbReference>
<evidence type="ECO:0000256" key="2">
    <source>
        <dbReference type="ARBA" id="ARBA00004370"/>
    </source>
</evidence>
<feature type="domain" description="HAMP" evidence="14">
    <location>
        <begin position="175"/>
        <end position="228"/>
    </location>
</feature>
<gene>
    <name evidence="15" type="ORF">NP603_07180</name>
</gene>
<feature type="transmembrane region" description="Helical" evidence="9">
    <location>
        <begin position="151"/>
        <end position="172"/>
    </location>
</feature>
<dbReference type="InterPro" id="IPR003594">
    <property type="entry name" value="HATPase_dom"/>
</dbReference>
<dbReference type="PRINTS" id="PR00344">
    <property type="entry name" value="BCTRLSENSOR"/>
</dbReference>
<dbReference type="Pfam" id="PF13426">
    <property type="entry name" value="PAS_9"/>
    <property type="match status" value="2"/>
</dbReference>
<dbReference type="PROSITE" id="PS50109">
    <property type="entry name" value="HIS_KIN"/>
    <property type="match status" value="1"/>
</dbReference>
<dbReference type="Gene3D" id="3.30.450.20">
    <property type="entry name" value="PAS domain"/>
    <property type="match status" value="2"/>
</dbReference>
<dbReference type="PROSITE" id="PS50110">
    <property type="entry name" value="RESPONSE_REGULATORY"/>
    <property type="match status" value="1"/>
</dbReference>
<feature type="modified residue" description="4-aspartylphosphate" evidence="7">
    <location>
        <position position="827"/>
    </location>
</feature>
<dbReference type="SMART" id="SM00304">
    <property type="entry name" value="HAMP"/>
    <property type="match status" value="1"/>
</dbReference>
<dbReference type="SMART" id="SM00086">
    <property type="entry name" value="PAC"/>
    <property type="match status" value="2"/>
</dbReference>
<evidence type="ECO:0000259" key="14">
    <source>
        <dbReference type="PROSITE" id="PS50885"/>
    </source>
</evidence>
<dbReference type="Pfam" id="PF00512">
    <property type="entry name" value="HisKA"/>
    <property type="match status" value="1"/>
</dbReference>
<dbReference type="SMART" id="SM00387">
    <property type="entry name" value="HATPase_c"/>
    <property type="match status" value="1"/>
</dbReference>
<dbReference type="SMART" id="SM00388">
    <property type="entry name" value="HisKA"/>
    <property type="match status" value="1"/>
</dbReference>
<evidence type="ECO:0000313" key="15">
    <source>
        <dbReference type="EMBL" id="MCQ8180885.1"/>
    </source>
</evidence>
<keyword evidence="8" id="KW-0175">Coiled coil</keyword>
<dbReference type="Pfam" id="PF00672">
    <property type="entry name" value="HAMP"/>
    <property type="match status" value="1"/>
</dbReference>
<evidence type="ECO:0000256" key="7">
    <source>
        <dbReference type="PROSITE-ProRule" id="PRU00169"/>
    </source>
</evidence>
<feature type="domain" description="Response regulatory" evidence="11">
    <location>
        <begin position="778"/>
        <end position="894"/>
    </location>
</feature>
<evidence type="ECO:0000256" key="9">
    <source>
        <dbReference type="SAM" id="Phobius"/>
    </source>
</evidence>
<dbReference type="SUPFAM" id="SSF158472">
    <property type="entry name" value="HAMP domain-like"/>
    <property type="match status" value="1"/>
</dbReference>
<evidence type="ECO:0000259" key="12">
    <source>
        <dbReference type="PROSITE" id="PS50112"/>
    </source>
</evidence>
<dbReference type="InterPro" id="IPR000014">
    <property type="entry name" value="PAS"/>
</dbReference>
<dbReference type="Proteomes" id="UP001524569">
    <property type="component" value="Unassembled WGS sequence"/>
</dbReference>